<dbReference type="Proteomes" id="UP000823775">
    <property type="component" value="Unassembled WGS sequence"/>
</dbReference>
<sequence length="133" mass="15109">MGEEMKLVVKVVVGGVRVYGGVYRLRETRREKEDEGEALSCFCRNRAFCQTLPETIVEVDEKEGGDGEGGAEVIFLSMMEDAASNDRERWEGGWFLVGQRRGENEGDEEEGKGWWSERRKEKRGSGDGDVQRR</sequence>
<evidence type="ECO:0000256" key="1">
    <source>
        <dbReference type="SAM" id="MobiDB-lite"/>
    </source>
</evidence>
<feature type="compositionally biased region" description="Basic and acidic residues" evidence="1">
    <location>
        <begin position="111"/>
        <end position="133"/>
    </location>
</feature>
<organism evidence="2 3">
    <name type="scientific">Datura stramonium</name>
    <name type="common">Jimsonweed</name>
    <name type="synonym">Common thornapple</name>
    <dbReference type="NCBI Taxonomy" id="4076"/>
    <lineage>
        <taxon>Eukaryota</taxon>
        <taxon>Viridiplantae</taxon>
        <taxon>Streptophyta</taxon>
        <taxon>Embryophyta</taxon>
        <taxon>Tracheophyta</taxon>
        <taxon>Spermatophyta</taxon>
        <taxon>Magnoliopsida</taxon>
        <taxon>eudicotyledons</taxon>
        <taxon>Gunneridae</taxon>
        <taxon>Pentapetalae</taxon>
        <taxon>asterids</taxon>
        <taxon>lamiids</taxon>
        <taxon>Solanales</taxon>
        <taxon>Solanaceae</taxon>
        <taxon>Solanoideae</taxon>
        <taxon>Datureae</taxon>
        <taxon>Datura</taxon>
    </lineage>
</organism>
<evidence type="ECO:0000313" key="3">
    <source>
        <dbReference type="Proteomes" id="UP000823775"/>
    </source>
</evidence>
<protein>
    <submittedName>
        <fullName evidence="2">Uncharacterized protein</fullName>
    </submittedName>
</protein>
<proteinExistence type="predicted"/>
<accession>A0ABS8VMF1</accession>
<feature type="region of interest" description="Disordered" evidence="1">
    <location>
        <begin position="101"/>
        <end position="133"/>
    </location>
</feature>
<name>A0ABS8VMF1_DATST</name>
<comment type="caution">
    <text evidence="2">The sequence shown here is derived from an EMBL/GenBank/DDBJ whole genome shotgun (WGS) entry which is preliminary data.</text>
</comment>
<dbReference type="EMBL" id="JACEIK010005538">
    <property type="protein sequence ID" value="MCE0481756.1"/>
    <property type="molecule type" value="Genomic_DNA"/>
</dbReference>
<evidence type="ECO:0000313" key="2">
    <source>
        <dbReference type="EMBL" id="MCE0481756.1"/>
    </source>
</evidence>
<keyword evidence="3" id="KW-1185">Reference proteome</keyword>
<reference evidence="2 3" key="1">
    <citation type="journal article" date="2021" name="BMC Genomics">
        <title>Datura genome reveals duplications of psychoactive alkaloid biosynthetic genes and high mutation rate following tissue culture.</title>
        <authorList>
            <person name="Rajewski A."/>
            <person name="Carter-House D."/>
            <person name="Stajich J."/>
            <person name="Litt A."/>
        </authorList>
    </citation>
    <scope>NUCLEOTIDE SEQUENCE [LARGE SCALE GENOMIC DNA]</scope>
    <source>
        <strain evidence="2">AR-01</strain>
    </source>
</reference>
<gene>
    <name evidence="2" type="ORF">HAX54_039752</name>
</gene>